<evidence type="ECO:0000256" key="2">
    <source>
        <dbReference type="ARBA" id="ARBA00004269"/>
    </source>
</evidence>
<keyword evidence="8" id="KW-0175">Coiled coil</keyword>
<feature type="compositionally biased region" description="Low complexity" evidence="9">
    <location>
        <begin position="1120"/>
        <end position="1133"/>
    </location>
</feature>
<feature type="transmembrane region" description="Helical" evidence="10">
    <location>
        <begin position="24"/>
        <end position="49"/>
    </location>
</feature>
<organism evidence="11 12">
    <name type="scientific">Paragonimus skrjabini miyazakii</name>
    <dbReference type="NCBI Taxonomy" id="59628"/>
    <lineage>
        <taxon>Eukaryota</taxon>
        <taxon>Metazoa</taxon>
        <taxon>Spiralia</taxon>
        <taxon>Lophotrochozoa</taxon>
        <taxon>Platyhelminthes</taxon>
        <taxon>Trematoda</taxon>
        <taxon>Digenea</taxon>
        <taxon>Plagiorchiida</taxon>
        <taxon>Troglotremata</taxon>
        <taxon>Troglotrematidae</taxon>
        <taxon>Paragonimus</taxon>
    </lineage>
</organism>
<evidence type="ECO:0000256" key="1">
    <source>
        <dbReference type="ARBA" id="ARBA00004232"/>
    </source>
</evidence>
<feature type="compositionally biased region" description="Polar residues" evidence="9">
    <location>
        <begin position="426"/>
        <end position="446"/>
    </location>
</feature>
<evidence type="ECO:0000256" key="3">
    <source>
        <dbReference type="ARBA" id="ARBA00022692"/>
    </source>
</evidence>
<dbReference type="PANTHER" id="PTHR13289">
    <property type="entry name" value="PROTEIN PHOSPHATASE 1-BINDING PROTEIN BIFOCAL"/>
    <property type="match status" value="1"/>
</dbReference>
<dbReference type="AlphaFoldDB" id="A0A8S9YAD0"/>
<evidence type="ECO:0000313" key="12">
    <source>
        <dbReference type="Proteomes" id="UP000822476"/>
    </source>
</evidence>
<keyword evidence="4" id="KW-0256">Endoplasmic reticulum</keyword>
<evidence type="ECO:0008006" key="13">
    <source>
        <dbReference type="Google" id="ProtNLM"/>
    </source>
</evidence>
<dbReference type="PANTHER" id="PTHR13289:SF6">
    <property type="entry name" value="MACOILIN"/>
    <property type="match status" value="1"/>
</dbReference>
<evidence type="ECO:0000256" key="8">
    <source>
        <dbReference type="SAM" id="Coils"/>
    </source>
</evidence>
<comment type="subcellular location">
    <subcellularLocation>
        <location evidence="1">Nucleus membrane</location>
        <topology evidence="1">Multi-pass membrane protein</topology>
    </subcellularLocation>
    <subcellularLocation>
        <location evidence="2">Rough endoplasmic reticulum membrane</location>
        <topology evidence="2">Multi-pass membrane protein</topology>
    </subcellularLocation>
</comment>
<dbReference type="GO" id="GO:0031965">
    <property type="term" value="C:nuclear membrane"/>
    <property type="evidence" value="ECO:0007669"/>
    <property type="project" value="UniProtKB-SubCell"/>
</dbReference>
<feature type="compositionally biased region" description="Low complexity" evidence="9">
    <location>
        <begin position="577"/>
        <end position="590"/>
    </location>
</feature>
<accession>A0A8S9YAD0</accession>
<keyword evidence="7" id="KW-0539">Nucleus</keyword>
<dbReference type="InterPro" id="IPR019130">
    <property type="entry name" value="Macoilin"/>
</dbReference>
<dbReference type="GO" id="GO:0023041">
    <property type="term" value="P:neuronal signal transduction"/>
    <property type="evidence" value="ECO:0007669"/>
    <property type="project" value="InterPro"/>
</dbReference>
<evidence type="ECO:0000256" key="4">
    <source>
        <dbReference type="ARBA" id="ARBA00022824"/>
    </source>
</evidence>
<dbReference type="Pfam" id="PF09726">
    <property type="entry name" value="Macoilin"/>
    <property type="match status" value="1"/>
</dbReference>
<gene>
    <name evidence="11" type="ORF">EG68_08456</name>
</gene>
<feature type="transmembrane region" description="Helical" evidence="10">
    <location>
        <begin position="121"/>
        <end position="140"/>
    </location>
</feature>
<dbReference type="GO" id="GO:0008017">
    <property type="term" value="F:microtubule binding"/>
    <property type="evidence" value="ECO:0007669"/>
    <property type="project" value="TreeGrafter"/>
</dbReference>
<dbReference type="EMBL" id="JTDE01021306">
    <property type="protein sequence ID" value="KAF7233106.1"/>
    <property type="molecule type" value="Genomic_DNA"/>
</dbReference>
<evidence type="ECO:0000256" key="9">
    <source>
        <dbReference type="SAM" id="MobiDB-lite"/>
    </source>
</evidence>
<feature type="compositionally biased region" description="Low complexity" evidence="9">
    <location>
        <begin position="472"/>
        <end position="481"/>
    </location>
</feature>
<feature type="region of interest" description="Disordered" evidence="9">
    <location>
        <begin position="1120"/>
        <end position="1148"/>
    </location>
</feature>
<feature type="region of interest" description="Disordered" evidence="9">
    <location>
        <begin position="1187"/>
        <end position="1215"/>
    </location>
</feature>
<dbReference type="GO" id="GO:0006935">
    <property type="term" value="P:chemotaxis"/>
    <property type="evidence" value="ECO:0007669"/>
    <property type="project" value="TreeGrafter"/>
</dbReference>
<protein>
    <recommendedName>
        <fullName evidence="13">Macoilin</fullName>
    </recommendedName>
</protein>
<reference evidence="11" key="1">
    <citation type="submission" date="2019-07" db="EMBL/GenBank/DDBJ databases">
        <title>Annotation for the trematode Paragonimus miyazaki's.</title>
        <authorList>
            <person name="Choi Y.-J."/>
        </authorList>
    </citation>
    <scope>NUCLEOTIDE SEQUENCE</scope>
    <source>
        <strain evidence="11">Japan</strain>
    </source>
</reference>
<feature type="compositionally biased region" description="Gly residues" evidence="9">
    <location>
        <begin position="453"/>
        <end position="471"/>
    </location>
</feature>
<name>A0A8S9YAD0_9TREM</name>
<keyword evidence="12" id="KW-1185">Reference proteome</keyword>
<keyword evidence="3 10" id="KW-0812">Transmembrane</keyword>
<feature type="compositionally biased region" description="Polar residues" evidence="9">
    <location>
        <begin position="600"/>
        <end position="630"/>
    </location>
</feature>
<keyword evidence="5 10" id="KW-1133">Transmembrane helix</keyword>
<evidence type="ECO:0000313" key="11">
    <source>
        <dbReference type="EMBL" id="KAF7233106.1"/>
    </source>
</evidence>
<comment type="caution">
    <text evidence="11">The sequence shown here is derived from an EMBL/GenBank/DDBJ whole genome shotgun (WGS) entry which is preliminary data.</text>
</comment>
<dbReference type="Proteomes" id="UP000822476">
    <property type="component" value="Unassembled WGS sequence"/>
</dbReference>
<evidence type="ECO:0000256" key="6">
    <source>
        <dbReference type="ARBA" id="ARBA00023136"/>
    </source>
</evidence>
<sequence>MHIRRRNCEYGRIKRNIKKGKCEFLNVLFGTPFKILAIWAIIVMLDFLADFRFEFFYSCWLFVCTVMDSFRYQGLAFALIFSLMALSSDLLCYFLVPTTIVYLLGSSFVWIQWVWHVDRSYGPTVVLCFLFVYVEIAVRLRDPKTFPLGIDICRPFAAHCVGYPAVTFGFVLKTMASHHLRQRKRRSVEAQNISFFALIEEALPKDLRIYFKTSDESSPSSKHTSLNSTDFCPALPSPINSTDRSATSSAKDKTSCTLSACSRKQVHHHSNKTNLHQTLITAIPPDLCPIVPSSPASDLLVDTDQLLDVSPCCMDNALSCTLRHNTEHSESKKSNDPFTSVCAWQSEHLSMLDLPDCSITSSVASDCKPVTHSQCPKTPSSVCSTASVESSSSSSISSTSSHPGCILRNRQAVLVASLNESEIKNSSRTTNVDCVETSSGKSTVQFPGNGASRSGGVGSSGAGSNGGGGKQGPNSNSGSKNANKDEYTLKLEVEVKQLKAELQSLRGLEVDLRGQVQQLTAAERTYRSESSQARQEFEALQAKCNQLSQRLEADKVNLQSAEQQLTDERKRRLALEQQLAAQKQQQQQQQSSSAVKGRKNTSPGTDGAQNFTATGKVSTSKSSRGISTTGVNQSTSTVVTRCTCSDSCSSRVRELEAELRALSRDSTAKDIQLAALKGGRLNHGLNGPNTSDRSHDWDKSETIASLNADPVGRAELLSKLHSLQEENQRMTDTLKEEDKMKQELMTAYHASLKEITELNASLTQKEYQIVELNMRVERLTPQFCEYVKMMSVSKSASPSQSDDQQSGCSNLATVSLRRQPTISNQPHIKQGPHHLRKLTAVSDDQSFPVGRSTQPLTNGLNQAMISEYFGSSTGYSNSPYASSYLDNVRIRSPPPSTSVGAHCNLNSLDHHLSNQLANGSAGTSREVCGLSSTFQSNPDSCDLYSQTTSSQHSVLFTQPSSTRTLGNLTHSSSSHLNAHQSTCYPYQLPPPTSYPQHNRFKPTYHSSGLNFPGSITRLMVNTAPTSSPLPFLAPPPGLMNSNINVGLLNTPSFANEPHSYTSAHTTTPSLMHSPVDIENAVQGSTSCASTINCLMESLSPVGPTSNQNCFNSRRGLPHDSFSLSNRSDDSTSSLVQQSNPTSVSAGGSVLSNNYRSAGHFMDAAELVDNTDFSLMGLGVLDRAHHRPGGGIPNSLPVSFQPTADERGVRTTSPQT</sequence>
<evidence type="ECO:0000256" key="7">
    <source>
        <dbReference type="ARBA" id="ARBA00023242"/>
    </source>
</evidence>
<feature type="transmembrane region" description="Helical" evidence="10">
    <location>
        <begin position="152"/>
        <end position="172"/>
    </location>
</feature>
<feature type="compositionally biased region" description="Polar residues" evidence="9">
    <location>
        <begin position="1134"/>
        <end position="1148"/>
    </location>
</feature>
<evidence type="ECO:0000256" key="5">
    <source>
        <dbReference type="ARBA" id="ARBA00022989"/>
    </source>
</evidence>
<dbReference type="GO" id="GO:0030867">
    <property type="term" value="C:rough endoplasmic reticulum membrane"/>
    <property type="evidence" value="ECO:0007669"/>
    <property type="project" value="UniProtKB-SubCell"/>
</dbReference>
<evidence type="ECO:0000256" key="10">
    <source>
        <dbReference type="SAM" id="Phobius"/>
    </source>
</evidence>
<feature type="transmembrane region" description="Helical" evidence="10">
    <location>
        <begin position="90"/>
        <end position="115"/>
    </location>
</feature>
<keyword evidence="6 10" id="KW-0472">Membrane</keyword>
<dbReference type="OrthoDB" id="10071111at2759"/>
<feature type="region of interest" description="Disordered" evidence="9">
    <location>
        <begin position="577"/>
        <end position="630"/>
    </location>
</feature>
<feature type="coiled-coil region" evidence="8">
    <location>
        <begin position="713"/>
        <end position="743"/>
    </location>
</feature>
<feature type="region of interest" description="Disordered" evidence="9">
    <location>
        <begin position="426"/>
        <end position="482"/>
    </location>
</feature>
<proteinExistence type="predicted"/>
<feature type="transmembrane region" description="Helical" evidence="10">
    <location>
        <begin position="55"/>
        <end position="83"/>
    </location>
</feature>